<reference evidence="3 4" key="1">
    <citation type="journal article" date="2023" name="Commun. Biol.">
        <title>Genome analysis of Parmales, the sister group of diatoms, reveals the evolutionary specialization of diatoms from phago-mixotrophs to photoautotrophs.</title>
        <authorList>
            <person name="Ban H."/>
            <person name="Sato S."/>
            <person name="Yoshikawa S."/>
            <person name="Yamada K."/>
            <person name="Nakamura Y."/>
            <person name="Ichinomiya M."/>
            <person name="Sato N."/>
            <person name="Blanc-Mathieu R."/>
            <person name="Endo H."/>
            <person name="Kuwata A."/>
            <person name="Ogata H."/>
        </authorList>
    </citation>
    <scope>NUCLEOTIDE SEQUENCE [LARGE SCALE GENOMIC DNA]</scope>
</reference>
<evidence type="ECO:0000256" key="1">
    <source>
        <dbReference type="SAM" id="MobiDB-lite"/>
    </source>
</evidence>
<dbReference type="Gene3D" id="3.40.220.10">
    <property type="entry name" value="Leucine Aminopeptidase, subunit E, domain 1"/>
    <property type="match status" value="1"/>
</dbReference>
<feature type="domain" description="Microbial-type PARG catalytic" evidence="2">
    <location>
        <begin position="43"/>
        <end position="179"/>
    </location>
</feature>
<comment type="caution">
    <text evidence="3">The sequence shown here is derived from an EMBL/GenBank/DDBJ whole genome shotgun (WGS) entry which is preliminary data.</text>
</comment>
<dbReference type="EMBL" id="BRYB01004817">
    <property type="protein sequence ID" value="GMI37370.1"/>
    <property type="molecule type" value="Genomic_DNA"/>
</dbReference>
<dbReference type="InterPro" id="IPR043472">
    <property type="entry name" value="Macro_dom-like"/>
</dbReference>
<proteinExistence type="predicted"/>
<dbReference type="SUPFAM" id="SSF52949">
    <property type="entry name" value="Macro domain-like"/>
    <property type="match status" value="1"/>
</dbReference>
<evidence type="ECO:0000313" key="4">
    <source>
        <dbReference type="Proteomes" id="UP001165060"/>
    </source>
</evidence>
<organism evidence="3 4">
    <name type="scientific">Tetraparma gracilis</name>
    <dbReference type="NCBI Taxonomy" id="2962635"/>
    <lineage>
        <taxon>Eukaryota</taxon>
        <taxon>Sar</taxon>
        <taxon>Stramenopiles</taxon>
        <taxon>Ochrophyta</taxon>
        <taxon>Bolidophyceae</taxon>
        <taxon>Parmales</taxon>
        <taxon>Triparmaceae</taxon>
        <taxon>Tetraparma</taxon>
    </lineage>
</organism>
<dbReference type="Pfam" id="PF10021">
    <property type="entry name" value="PARG_cat_microb"/>
    <property type="match status" value="1"/>
</dbReference>
<dbReference type="PANTHER" id="PTHR35596">
    <property type="entry name" value="DUF2263 DOMAIN-CONTAINING PROTEIN"/>
    <property type="match status" value="1"/>
</dbReference>
<accession>A0ABQ6N1A2</accession>
<dbReference type="NCBIfam" id="TIGR02452">
    <property type="entry name" value="TIGR02452 family protein"/>
    <property type="match status" value="1"/>
</dbReference>
<name>A0ABQ6N1A2_9STRA</name>
<keyword evidence="4" id="KW-1185">Reference proteome</keyword>
<dbReference type="PIRSF" id="PIRSF014899">
    <property type="entry name" value="UCP014899"/>
    <property type="match status" value="1"/>
</dbReference>
<dbReference type="InterPro" id="IPR019261">
    <property type="entry name" value="PARG_cat_microbial"/>
</dbReference>
<evidence type="ECO:0000259" key="2">
    <source>
        <dbReference type="Pfam" id="PF10021"/>
    </source>
</evidence>
<gene>
    <name evidence="3" type="ORF">TeGR_g13629</name>
</gene>
<protein>
    <recommendedName>
        <fullName evidence="2">Microbial-type PARG catalytic domain-containing protein</fullName>
    </recommendedName>
</protein>
<sequence length="296" mass="31465">MPAQSHNKSKSRAHNKPTDSARAQRKQAAATTMRLLENPPTDALAASINDSRSGTTAFLPADPLPILPISSRRTANTVFYTNQTDTLAAVLHLEQLPSPPRSIAALNFASAKHKGGGWLNGAQAQEESITRRSTLFAALDSDGAAPYYNHNARHIRHVAKENDGVYTHALIHSPAVAILQPDEDSLAVDPDPTLVSVITCAAPNAGQALKMGVARGRVEAAFAERIDRVLAAAAAHSHDGLVLGAWGCGVFGNDPGFVAGTFKRLLAGKYKGSFSHVSFPLRDDDNKEPFLRALGT</sequence>
<dbReference type="PANTHER" id="PTHR35596:SF1">
    <property type="entry name" value="MICROBIAL-TYPE PARG CATALYTIC DOMAIN-CONTAINING PROTEIN"/>
    <property type="match status" value="1"/>
</dbReference>
<dbReference type="InterPro" id="IPR012664">
    <property type="entry name" value="CHP02452"/>
</dbReference>
<feature type="region of interest" description="Disordered" evidence="1">
    <location>
        <begin position="1"/>
        <end position="47"/>
    </location>
</feature>
<evidence type="ECO:0000313" key="3">
    <source>
        <dbReference type="EMBL" id="GMI37370.1"/>
    </source>
</evidence>
<dbReference type="Proteomes" id="UP001165060">
    <property type="component" value="Unassembled WGS sequence"/>
</dbReference>